<accession>A0A0F9CSB9</accession>
<organism evidence="1">
    <name type="scientific">marine sediment metagenome</name>
    <dbReference type="NCBI Taxonomy" id="412755"/>
    <lineage>
        <taxon>unclassified sequences</taxon>
        <taxon>metagenomes</taxon>
        <taxon>ecological metagenomes</taxon>
    </lineage>
</organism>
<proteinExistence type="predicted"/>
<evidence type="ECO:0000313" key="1">
    <source>
        <dbReference type="EMBL" id="KKK99451.1"/>
    </source>
</evidence>
<reference evidence="1" key="1">
    <citation type="journal article" date="2015" name="Nature">
        <title>Complex archaea that bridge the gap between prokaryotes and eukaryotes.</title>
        <authorList>
            <person name="Spang A."/>
            <person name="Saw J.H."/>
            <person name="Jorgensen S.L."/>
            <person name="Zaremba-Niedzwiedzka K."/>
            <person name="Martijn J."/>
            <person name="Lind A.E."/>
            <person name="van Eijk R."/>
            <person name="Schleper C."/>
            <person name="Guy L."/>
            <person name="Ettema T.J."/>
        </authorList>
    </citation>
    <scope>NUCLEOTIDE SEQUENCE</scope>
</reference>
<dbReference type="EMBL" id="LAZR01045199">
    <property type="protein sequence ID" value="KKK99451.1"/>
    <property type="molecule type" value="Genomic_DNA"/>
</dbReference>
<comment type="caution">
    <text evidence="1">The sequence shown here is derived from an EMBL/GenBank/DDBJ whole genome shotgun (WGS) entry which is preliminary data.</text>
</comment>
<gene>
    <name evidence="1" type="ORF">LCGC14_2632600</name>
</gene>
<dbReference type="AlphaFoldDB" id="A0A0F9CSB9"/>
<name>A0A0F9CSB9_9ZZZZ</name>
<sequence>MEKKMGMGWGREVKEVEQAVDKNGNVLKVGDSVVQNVGDALGTIKKMITNHYGRIIAFVEYNGDKATLDIYADELEIVGKIAKIVEDMEKYFAITKFSPDREDRIGYVRDALEEDMQDVTYEYAEKVFDEFVAKRQSTEVGVMENGTDKNLYMRAVHSTITISSGTVVTYEITVTFSQE</sequence>
<protein>
    <submittedName>
        <fullName evidence="1">Uncharacterized protein</fullName>
    </submittedName>
</protein>